<dbReference type="PANTHER" id="PTHR42942:SF1">
    <property type="entry name" value="ALKYLTRANSFERASE-LIKE PROTEIN 1"/>
    <property type="match status" value="1"/>
</dbReference>
<dbReference type="InterPro" id="IPR001497">
    <property type="entry name" value="MethylDNA_cys_MeTrfase_AS"/>
</dbReference>
<dbReference type="PANTHER" id="PTHR42942">
    <property type="entry name" value="6-O-METHYLGUANINE DNA METHYLTRANSFERASE"/>
    <property type="match status" value="1"/>
</dbReference>
<dbReference type="GO" id="GO:0003908">
    <property type="term" value="F:methylated-DNA-[protein]-cysteine S-methyltransferase activity"/>
    <property type="evidence" value="ECO:0007669"/>
    <property type="project" value="UniProtKB-EC"/>
</dbReference>
<accession>A0A9D1AIS7</accession>
<evidence type="ECO:0000313" key="8">
    <source>
        <dbReference type="EMBL" id="HIR41152.1"/>
    </source>
</evidence>
<dbReference type="InterPro" id="IPR036217">
    <property type="entry name" value="MethylDNA_cys_MeTrfase_DNAb"/>
</dbReference>
<keyword evidence="4" id="KW-0227">DNA damage</keyword>
<evidence type="ECO:0000256" key="1">
    <source>
        <dbReference type="ARBA" id="ARBA00001286"/>
    </source>
</evidence>
<proteinExistence type="predicted"/>
<dbReference type="CDD" id="cd06445">
    <property type="entry name" value="ATase"/>
    <property type="match status" value="1"/>
</dbReference>
<dbReference type="GO" id="GO:0032259">
    <property type="term" value="P:methylation"/>
    <property type="evidence" value="ECO:0007669"/>
    <property type="project" value="UniProtKB-KW"/>
</dbReference>
<dbReference type="AlphaFoldDB" id="A0A9D1AIS7"/>
<protein>
    <submittedName>
        <fullName evidence="8">Methylated-DNA--[protein]-cysteine S-methyltransferase</fullName>
        <ecNumber evidence="8">2.1.1.63</ecNumber>
    </submittedName>
</protein>
<keyword evidence="3 8" id="KW-0808">Transferase</keyword>
<evidence type="ECO:0000256" key="5">
    <source>
        <dbReference type="ARBA" id="ARBA00023204"/>
    </source>
</evidence>
<feature type="domain" description="Methylated-DNA-[protein]-cysteine S-methyltransferase DNA binding" evidence="7">
    <location>
        <begin position="5"/>
        <end position="84"/>
    </location>
</feature>
<dbReference type="SUPFAM" id="SSF46767">
    <property type="entry name" value="Methylated DNA-protein cysteine methyltransferase, C-terminal domain"/>
    <property type="match status" value="1"/>
</dbReference>
<comment type="catalytic activity">
    <reaction evidence="6">
        <text>a 6-O-methyl-2'-deoxyguanosine in DNA + L-cysteinyl-[protein] = S-methyl-L-cysteinyl-[protein] + a 2'-deoxyguanosine in DNA</text>
        <dbReference type="Rhea" id="RHEA:24000"/>
        <dbReference type="Rhea" id="RHEA-COMP:10131"/>
        <dbReference type="Rhea" id="RHEA-COMP:10132"/>
        <dbReference type="Rhea" id="RHEA-COMP:11367"/>
        <dbReference type="Rhea" id="RHEA-COMP:11368"/>
        <dbReference type="ChEBI" id="CHEBI:29950"/>
        <dbReference type="ChEBI" id="CHEBI:82612"/>
        <dbReference type="ChEBI" id="CHEBI:85445"/>
        <dbReference type="ChEBI" id="CHEBI:85448"/>
        <dbReference type="EC" id="2.1.1.63"/>
    </reaction>
</comment>
<evidence type="ECO:0000313" key="9">
    <source>
        <dbReference type="Proteomes" id="UP000886749"/>
    </source>
</evidence>
<dbReference type="InterPro" id="IPR036388">
    <property type="entry name" value="WH-like_DNA-bd_sf"/>
</dbReference>
<dbReference type="NCBIfam" id="TIGR00589">
    <property type="entry name" value="ogt"/>
    <property type="match status" value="1"/>
</dbReference>
<comment type="catalytic activity">
    <reaction evidence="1">
        <text>a 4-O-methyl-thymidine in DNA + L-cysteinyl-[protein] = a thymidine in DNA + S-methyl-L-cysteinyl-[protein]</text>
        <dbReference type="Rhea" id="RHEA:53428"/>
        <dbReference type="Rhea" id="RHEA-COMP:10131"/>
        <dbReference type="Rhea" id="RHEA-COMP:10132"/>
        <dbReference type="Rhea" id="RHEA-COMP:13555"/>
        <dbReference type="Rhea" id="RHEA-COMP:13556"/>
        <dbReference type="ChEBI" id="CHEBI:29950"/>
        <dbReference type="ChEBI" id="CHEBI:82612"/>
        <dbReference type="ChEBI" id="CHEBI:137386"/>
        <dbReference type="ChEBI" id="CHEBI:137387"/>
        <dbReference type="EC" id="2.1.1.63"/>
    </reaction>
</comment>
<reference evidence="8" key="1">
    <citation type="submission" date="2020-10" db="EMBL/GenBank/DDBJ databases">
        <authorList>
            <person name="Gilroy R."/>
        </authorList>
    </citation>
    <scope>NUCLEOTIDE SEQUENCE</scope>
    <source>
        <strain evidence="8">CHK184-25365</strain>
    </source>
</reference>
<dbReference type="Proteomes" id="UP000886749">
    <property type="component" value="Unassembled WGS sequence"/>
</dbReference>
<dbReference type="GO" id="GO:0006281">
    <property type="term" value="P:DNA repair"/>
    <property type="evidence" value="ECO:0007669"/>
    <property type="project" value="UniProtKB-KW"/>
</dbReference>
<dbReference type="Gene3D" id="1.10.10.10">
    <property type="entry name" value="Winged helix-like DNA-binding domain superfamily/Winged helix DNA-binding domain"/>
    <property type="match status" value="1"/>
</dbReference>
<dbReference type="InterPro" id="IPR052520">
    <property type="entry name" value="ATL_DNA_repair"/>
</dbReference>
<comment type="caution">
    <text evidence="8">The sequence shown here is derived from an EMBL/GenBank/DDBJ whole genome shotgun (WGS) entry which is preliminary data.</text>
</comment>
<gene>
    <name evidence="8" type="ORF">IAB36_04935</name>
</gene>
<organism evidence="8 9">
    <name type="scientific">Candidatus Egerieicola pullicola</name>
    <dbReference type="NCBI Taxonomy" id="2840775"/>
    <lineage>
        <taxon>Bacteria</taxon>
        <taxon>Bacillati</taxon>
        <taxon>Bacillota</taxon>
        <taxon>Clostridia</taxon>
        <taxon>Eubacteriales</taxon>
        <taxon>Oscillospiraceae</taxon>
        <taxon>Oscillospiraceae incertae sedis</taxon>
        <taxon>Candidatus Egerieicola</taxon>
    </lineage>
</organism>
<dbReference type="PROSITE" id="PS00374">
    <property type="entry name" value="MGMT"/>
    <property type="match status" value="1"/>
</dbReference>
<keyword evidence="5" id="KW-0234">DNA repair</keyword>
<name>A0A9D1AIS7_9FIRM</name>
<evidence type="ECO:0000256" key="6">
    <source>
        <dbReference type="ARBA" id="ARBA00049348"/>
    </source>
</evidence>
<evidence type="ECO:0000256" key="4">
    <source>
        <dbReference type="ARBA" id="ARBA00022763"/>
    </source>
</evidence>
<sequence length="109" mass="11714">MENSFPKRVYQLVQRIPAGRAATYGQLAALAGSPRASRIVGAALAHAPAGLPCHRVLYRDGTLCCDQAFGGKEVQRQLLEAEGVPFLPDGRVDLKHCLWDPTEGTGESL</sequence>
<dbReference type="InterPro" id="IPR014048">
    <property type="entry name" value="MethylDNA_cys_MeTrfase_DNA-bd"/>
</dbReference>
<reference evidence="8" key="2">
    <citation type="journal article" date="2021" name="PeerJ">
        <title>Extensive microbial diversity within the chicken gut microbiome revealed by metagenomics and culture.</title>
        <authorList>
            <person name="Gilroy R."/>
            <person name="Ravi A."/>
            <person name="Getino M."/>
            <person name="Pursley I."/>
            <person name="Horton D.L."/>
            <person name="Alikhan N.F."/>
            <person name="Baker D."/>
            <person name="Gharbi K."/>
            <person name="Hall N."/>
            <person name="Watson M."/>
            <person name="Adriaenssens E.M."/>
            <person name="Foster-Nyarko E."/>
            <person name="Jarju S."/>
            <person name="Secka A."/>
            <person name="Antonio M."/>
            <person name="Oren A."/>
            <person name="Chaudhuri R.R."/>
            <person name="La Ragione R."/>
            <person name="Hildebrand F."/>
            <person name="Pallen M.J."/>
        </authorList>
    </citation>
    <scope>NUCLEOTIDE SEQUENCE</scope>
    <source>
        <strain evidence="8">CHK184-25365</strain>
    </source>
</reference>
<evidence type="ECO:0000259" key="7">
    <source>
        <dbReference type="Pfam" id="PF01035"/>
    </source>
</evidence>
<dbReference type="Pfam" id="PF01035">
    <property type="entry name" value="DNA_binding_1"/>
    <property type="match status" value="1"/>
</dbReference>
<dbReference type="EMBL" id="DVGY01000108">
    <property type="protein sequence ID" value="HIR41152.1"/>
    <property type="molecule type" value="Genomic_DNA"/>
</dbReference>
<evidence type="ECO:0000256" key="3">
    <source>
        <dbReference type="ARBA" id="ARBA00022679"/>
    </source>
</evidence>
<evidence type="ECO:0000256" key="2">
    <source>
        <dbReference type="ARBA" id="ARBA00022603"/>
    </source>
</evidence>
<dbReference type="EC" id="2.1.1.63" evidence="8"/>
<keyword evidence="2 8" id="KW-0489">Methyltransferase</keyword>